<evidence type="ECO:0000256" key="4">
    <source>
        <dbReference type="ARBA" id="ARBA00023136"/>
    </source>
</evidence>
<feature type="domain" description="VanZ-like" evidence="6">
    <location>
        <begin position="48"/>
        <end position="190"/>
    </location>
</feature>
<dbReference type="PATRIC" id="fig|1423733.4.peg.1466"/>
<dbReference type="PANTHER" id="PTHR36834">
    <property type="entry name" value="MEMBRANE PROTEIN-RELATED"/>
    <property type="match status" value="1"/>
</dbReference>
<feature type="transmembrane region" description="Helical" evidence="5">
    <location>
        <begin position="294"/>
        <end position="314"/>
    </location>
</feature>
<evidence type="ECO:0000313" key="9">
    <source>
        <dbReference type="Proteomes" id="UP000051845"/>
    </source>
</evidence>
<gene>
    <name evidence="8" type="ORF">FC82_GL001397</name>
</gene>
<dbReference type="PIRSF" id="PIRSF031578">
    <property type="entry name" value="Uncharacterised_Vanz_RDD-cont"/>
    <property type="match status" value="1"/>
</dbReference>
<keyword evidence="2 5" id="KW-0812">Transmembrane</keyword>
<dbReference type="InterPro" id="IPR021192">
    <property type="entry name" value="UCP031578_Vanz/RDD"/>
</dbReference>
<feature type="transmembrane region" description="Helical" evidence="5">
    <location>
        <begin position="251"/>
        <end position="267"/>
    </location>
</feature>
<feature type="transmembrane region" description="Helical" evidence="5">
    <location>
        <begin position="12"/>
        <end position="31"/>
    </location>
</feature>
<feature type="transmembrane region" description="Helical" evidence="5">
    <location>
        <begin position="326"/>
        <end position="349"/>
    </location>
</feature>
<comment type="caution">
    <text evidence="8">The sequence shown here is derived from an EMBL/GenBank/DDBJ whole genome shotgun (WGS) entry which is preliminary data.</text>
</comment>
<dbReference type="InterPro" id="IPR053150">
    <property type="entry name" value="Teicoplanin_resist-assoc"/>
</dbReference>
<protein>
    <submittedName>
        <fullName evidence="8">VanZ family protein</fullName>
    </submittedName>
</protein>
<feature type="domain" description="RDD" evidence="7">
    <location>
        <begin position="218"/>
        <end position="354"/>
    </location>
</feature>
<proteinExistence type="predicted"/>
<evidence type="ECO:0000259" key="6">
    <source>
        <dbReference type="Pfam" id="PF04892"/>
    </source>
</evidence>
<dbReference type="InterPro" id="IPR010432">
    <property type="entry name" value="RDD"/>
</dbReference>
<feature type="transmembrane region" description="Helical" evidence="5">
    <location>
        <begin position="140"/>
        <end position="162"/>
    </location>
</feature>
<dbReference type="EMBL" id="AYYR01000127">
    <property type="protein sequence ID" value="KRM73401.1"/>
    <property type="molecule type" value="Genomic_DNA"/>
</dbReference>
<evidence type="ECO:0000313" key="8">
    <source>
        <dbReference type="EMBL" id="KRM73401.1"/>
    </source>
</evidence>
<feature type="transmembrane region" description="Helical" evidence="5">
    <location>
        <begin position="111"/>
        <end position="128"/>
    </location>
</feature>
<reference evidence="8 9" key="1">
    <citation type="journal article" date="2015" name="Genome Announc.">
        <title>Expanding the biotechnology potential of lactobacilli through comparative genomics of 213 strains and associated genera.</title>
        <authorList>
            <person name="Sun Z."/>
            <person name="Harris H.M."/>
            <person name="McCann A."/>
            <person name="Guo C."/>
            <person name="Argimon S."/>
            <person name="Zhang W."/>
            <person name="Yang X."/>
            <person name="Jeffery I.B."/>
            <person name="Cooney J.C."/>
            <person name="Kagawa T.F."/>
            <person name="Liu W."/>
            <person name="Song Y."/>
            <person name="Salvetti E."/>
            <person name="Wrobel A."/>
            <person name="Rasinkangas P."/>
            <person name="Parkhill J."/>
            <person name="Rea M.C."/>
            <person name="O'Sullivan O."/>
            <person name="Ritari J."/>
            <person name="Douillard F.P."/>
            <person name="Paul Ross R."/>
            <person name="Yang R."/>
            <person name="Briner A.E."/>
            <person name="Felis G.E."/>
            <person name="de Vos W.M."/>
            <person name="Barrangou R."/>
            <person name="Klaenhammer T.R."/>
            <person name="Caufield P.W."/>
            <person name="Cui Y."/>
            <person name="Zhang H."/>
            <person name="O'Toole P.W."/>
        </authorList>
    </citation>
    <scope>NUCLEOTIDE SEQUENCE [LARGE SCALE GENOMIC DNA]</scope>
    <source>
        <strain evidence="8 9">DSM 20515</strain>
    </source>
</reference>
<dbReference type="Pfam" id="PF06271">
    <property type="entry name" value="RDD"/>
    <property type="match status" value="1"/>
</dbReference>
<feature type="transmembrane region" description="Helical" evidence="5">
    <location>
        <begin position="215"/>
        <end position="239"/>
    </location>
</feature>
<sequence length="376" mass="42850">MFVYTYDIKMAVIAFPFVALLITFPVLLWHYHRFGAISRWSILMLYSFVFYLMCAYFLIILPLPSISAVAKLTTPRYNLHPLLFIREFLEYNPFRLTNVHTWLPALKAPTVIQPVFNIFLTVPFGFYLRTYFKRSWWQTILMSFGLSLFFELTQLSGLYGIYPRPYRLFDVDDLLMNTTGGLLGFWGARLALPLLPSSEHVLERLRPQADKVSTFRHATAFVVDWIIISIVSGLLSIVAGQFGASQAVDNLIMLLVMGVVVLLPELLKGKTLGLHVVHLRLAGRGAGQATKGQVLTRFLGGYVLIIVWNIFAFINRFVSADSFASRWIGIGLFVFSLVFFLIIGVDLLIDVFRPSHELLFEKVSRTRLVSTYGHSD</sequence>
<organism evidence="8 9">
    <name type="scientific">Secundilactobacillus collinoides DSM 20515 = JCM 1123</name>
    <dbReference type="NCBI Taxonomy" id="1423733"/>
    <lineage>
        <taxon>Bacteria</taxon>
        <taxon>Bacillati</taxon>
        <taxon>Bacillota</taxon>
        <taxon>Bacilli</taxon>
        <taxon>Lactobacillales</taxon>
        <taxon>Lactobacillaceae</taxon>
        <taxon>Secundilactobacillus</taxon>
    </lineage>
</organism>
<name>A0A0R2BAC8_SECCO</name>
<dbReference type="RefSeq" id="WP_056997462.1">
    <property type="nucleotide sequence ID" value="NZ_AYYR01000127.1"/>
</dbReference>
<evidence type="ECO:0000256" key="1">
    <source>
        <dbReference type="ARBA" id="ARBA00004141"/>
    </source>
</evidence>
<evidence type="ECO:0000256" key="2">
    <source>
        <dbReference type="ARBA" id="ARBA00022692"/>
    </source>
</evidence>
<accession>A0A0R2BAC8</accession>
<dbReference type="InterPro" id="IPR006976">
    <property type="entry name" value="VanZ-like"/>
</dbReference>
<dbReference type="Pfam" id="PF04892">
    <property type="entry name" value="VanZ"/>
    <property type="match status" value="1"/>
</dbReference>
<evidence type="ECO:0000256" key="3">
    <source>
        <dbReference type="ARBA" id="ARBA00022989"/>
    </source>
</evidence>
<comment type="subcellular location">
    <subcellularLocation>
        <location evidence="1">Membrane</location>
        <topology evidence="1">Multi-pass membrane protein</topology>
    </subcellularLocation>
</comment>
<evidence type="ECO:0000256" key="5">
    <source>
        <dbReference type="SAM" id="Phobius"/>
    </source>
</evidence>
<dbReference type="AlphaFoldDB" id="A0A0R2BAC8"/>
<dbReference type="PANTHER" id="PTHR36834:SF1">
    <property type="entry name" value="INTEGRAL MEMBRANE PROTEIN"/>
    <property type="match status" value="1"/>
</dbReference>
<keyword evidence="4 5" id="KW-0472">Membrane</keyword>
<feature type="transmembrane region" description="Helical" evidence="5">
    <location>
        <begin position="43"/>
        <end position="63"/>
    </location>
</feature>
<dbReference type="Proteomes" id="UP000051845">
    <property type="component" value="Unassembled WGS sequence"/>
</dbReference>
<dbReference type="STRING" id="33960.TY91_05245"/>
<evidence type="ECO:0000259" key="7">
    <source>
        <dbReference type="Pfam" id="PF06271"/>
    </source>
</evidence>
<keyword evidence="3 5" id="KW-1133">Transmembrane helix</keyword>